<dbReference type="Pfam" id="PF01694">
    <property type="entry name" value="Rhomboid"/>
    <property type="match status" value="1"/>
</dbReference>
<keyword evidence="2 6" id="KW-0812">Transmembrane</keyword>
<dbReference type="InterPro" id="IPR050925">
    <property type="entry name" value="Rhomboid_protease_S54"/>
</dbReference>
<comment type="subcellular location">
    <subcellularLocation>
        <location evidence="1">Membrane</location>
        <topology evidence="1">Multi-pass membrane protein</topology>
    </subcellularLocation>
</comment>
<feature type="transmembrane region" description="Helical" evidence="6">
    <location>
        <begin position="177"/>
        <end position="195"/>
    </location>
</feature>
<dbReference type="EMBL" id="JADLQN010000006">
    <property type="protein sequence ID" value="MBF6357594.1"/>
    <property type="molecule type" value="Genomic_DNA"/>
</dbReference>
<feature type="domain" description="Peptidase S54 rhomboid" evidence="7">
    <location>
        <begin position="86"/>
        <end position="219"/>
    </location>
</feature>
<evidence type="ECO:0000256" key="4">
    <source>
        <dbReference type="ARBA" id="ARBA00023136"/>
    </source>
</evidence>
<comment type="caution">
    <text evidence="8">The sequence shown here is derived from an EMBL/GenBank/DDBJ whole genome shotgun (WGS) entry which is preliminary data.</text>
</comment>
<feature type="transmembrane region" description="Helical" evidence="6">
    <location>
        <begin position="148"/>
        <end position="170"/>
    </location>
</feature>
<proteinExistence type="predicted"/>
<dbReference type="GO" id="GO:0008233">
    <property type="term" value="F:peptidase activity"/>
    <property type="evidence" value="ECO:0007669"/>
    <property type="project" value="UniProtKB-KW"/>
</dbReference>
<dbReference type="Proteomes" id="UP000707731">
    <property type="component" value="Unassembled WGS sequence"/>
</dbReference>
<reference evidence="8 9" key="1">
    <citation type="submission" date="2020-10" db="EMBL/GenBank/DDBJ databases">
        <title>Identification of Nocardia species via Next-generation sequencing and recognition of intraspecies genetic diversity.</title>
        <authorList>
            <person name="Li P."/>
            <person name="Li P."/>
            <person name="Lu B."/>
        </authorList>
    </citation>
    <scope>NUCLEOTIDE SEQUENCE [LARGE SCALE GENOMIC DNA]</scope>
    <source>
        <strain evidence="8 9">BJ06-0143</strain>
    </source>
</reference>
<keyword evidence="8" id="KW-0378">Hydrolase</keyword>
<dbReference type="Gene3D" id="1.20.1540.10">
    <property type="entry name" value="Rhomboid-like"/>
    <property type="match status" value="1"/>
</dbReference>
<feature type="region of interest" description="Disordered" evidence="5">
    <location>
        <begin position="1"/>
        <end position="35"/>
    </location>
</feature>
<dbReference type="GO" id="GO:0006508">
    <property type="term" value="P:proteolysis"/>
    <property type="evidence" value="ECO:0007669"/>
    <property type="project" value="UniProtKB-KW"/>
</dbReference>
<keyword evidence="3 6" id="KW-1133">Transmembrane helix</keyword>
<accession>A0ABS0DGJ5</accession>
<gene>
    <name evidence="8" type="ORF">IU449_24115</name>
</gene>
<dbReference type="RefSeq" id="WP_195004442.1">
    <property type="nucleotide sequence ID" value="NZ_JADLQN010000006.1"/>
</dbReference>
<keyword evidence="4 6" id="KW-0472">Membrane</keyword>
<evidence type="ECO:0000256" key="3">
    <source>
        <dbReference type="ARBA" id="ARBA00022989"/>
    </source>
</evidence>
<organism evidence="8 9">
    <name type="scientific">Nocardia higoensis</name>
    <dbReference type="NCBI Taxonomy" id="228599"/>
    <lineage>
        <taxon>Bacteria</taxon>
        <taxon>Bacillati</taxon>
        <taxon>Actinomycetota</taxon>
        <taxon>Actinomycetes</taxon>
        <taxon>Mycobacteriales</taxon>
        <taxon>Nocardiaceae</taxon>
        <taxon>Nocardia</taxon>
    </lineage>
</organism>
<dbReference type="InterPro" id="IPR022764">
    <property type="entry name" value="Peptidase_S54_rhomboid_dom"/>
</dbReference>
<evidence type="ECO:0000313" key="9">
    <source>
        <dbReference type="Proteomes" id="UP000707731"/>
    </source>
</evidence>
<evidence type="ECO:0000259" key="7">
    <source>
        <dbReference type="Pfam" id="PF01694"/>
    </source>
</evidence>
<name>A0ABS0DGJ5_9NOCA</name>
<dbReference type="SUPFAM" id="SSF144091">
    <property type="entry name" value="Rhomboid-like"/>
    <property type="match status" value="1"/>
</dbReference>
<feature type="transmembrane region" description="Helical" evidence="6">
    <location>
        <begin position="110"/>
        <end position="136"/>
    </location>
</feature>
<evidence type="ECO:0000313" key="8">
    <source>
        <dbReference type="EMBL" id="MBF6357594.1"/>
    </source>
</evidence>
<sequence length="237" mass="24847">MSGGGSGFGPSFDPQRFAPPRPGQGPGRPGSTRPPASGFAAVRQVGIQAVALVSGFVLVLWGVEGYDAVDPRNLDQAGIQPREADGLWGILWAPLLHNGWDHLISNTVPVFVLGFLVLVAGIGRGLAATAIIWVIAGVGTWLTGGEGTVHIGASALVFGWLTFLILRGWFARSAWQILLGMAVLVFYGSLLWGVLPGQDGISWQGHLFGAIGGVVAAWAPYRGARAAEQPASSRTRF</sequence>
<evidence type="ECO:0000256" key="6">
    <source>
        <dbReference type="SAM" id="Phobius"/>
    </source>
</evidence>
<evidence type="ECO:0000256" key="2">
    <source>
        <dbReference type="ARBA" id="ARBA00022692"/>
    </source>
</evidence>
<protein>
    <submittedName>
        <fullName evidence="8">Rhomboid family intramembrane serine protease</fullName>
    </submittedName>
</protein>
<dbReference type="PANTHER" id="PTHR43731:SF9">
    <property type="entry name" value="SLR1461 PROTEIN"/>
    <property type="match status" value="1"/>
</dbReference>
<keyword evidence="8" id="KW-0645">Protease</keyword>
<dbReference type="InterPro" id="IPR035952">
    <property type="entry name" value="Rhomboid-like_sf"/>
</dbReference>
<evidence type="ECO:0000256" key="5">
    <source>
        <dbReference type="SAM" id="MobiDB-lite"/>
    </source>
</evidence>
<feature type="transmembrane region" description="Helical" evidence="6">
    <location>
        <begin position="201"/>
        <end position="221"/>
    </location>
</feature>
<evidence type="ECO:0000256" key="1">
    <source>
        <dbReference type="ARBA" id="ARBA00004141"/>
    </source>
</evidence>
<keyword evidence="9" id="KW-1185">Reference proteome</keyword>
<feature type="transmembrane region" description="Helical" evidence="6">
    <location>
        <begin position="45"/>
        <end position="63"/>
    </location>
</feature>
<dbReference type="PANTHER" id="PTHR43731">
    <property type="entry name" value="RHOMBOID PROTEASE"/>
    <property type="match status" value="1"/>
</dbReference>